<keyword evidence="4 6" id="KW-0233">DNA recombination</keyword>
<dbReference type="SUPFAM" id="SSF47781">
    <property type="entry name" value="RuvA domain 2-like"/>
    <property type="match status" value="1"/>
</dbReference>
<dbReference type="RefSeq" id="WP_184743140.1">
    <property type="nucleotide sequence ID" value="NZ_JACHGJ010000001.1"/>
</dbReference>
<dbReference type="GO" id="GO:0016787">
    <property type="term" value="F:hydrolase activity"/>
    <property type="evidence" value="ECO:0007669"/>
    <property type="project" value="UniProtKB-KW"/>
</dbReference>
<protein>
    <recommendedName>
        <fullName evidence="6">Holliday junction branch migration complex subunit RuvA</fullName>
    </recommendedName>
</protein>
<comment type="subcellular location">
    <subcellularLocation>
        <location evidence="6">Cytoplasm</location>
    </subcellularLocation>
</comment>
<dbReference type="Gene3D" id="2.40.50.140">
    <property type="entry name" value="Nucleic acid-binding proteins"/>
    <property type="match status" value="1"/>
</dbReference>
<dbReference type="SUPFAM" id="SSF50249">
    <property type="entry name" value="Nucleic acid-binding proteins"/>
    <property type="match status" value="1"/>
</dbReference>
<dbReference type="EMBL" id="JACHGJ010000001">
    <property type="protein sequence ID" value="MBB6478830.1"/>
    <property type="molecule type" value="Genomic_DNA"/>
</dbReference>
<dbReference type="InterPro" id="IPR012340">
    <property type="entry name" value="NA-bd_OB-fold"/>
</dbReference>
<accession>A0A841R710</accession>
<dbReference type="NCBIfam" id="TIGR00084">
    <property type="entry name" value="ruvA"/>
    <property type="match status" value="1"/>
</dbReference>
<dbReference type="AlphaFoldDB" id="A0A841R710"/>
<comment type="caution">
    <text evidence="8">The sequence shown here is derived from an EMBL/GenBank/DDBJ whole genome shotgun (WGS) entry which is preliminary data.</text>
</comment>
<dbReference type="Pfam" id="PF14520">
    <property type="entry name" value="HHH_5"/>
    <property type="match status" value="1"/>
</dbReference>
<dbReference type="GO" id="GO:0006281">
    <property type="term" value="P:DNA repair"/>
    <property type="evidence" value="ECO:0007669"/>
    <property type="project" value="UniProtKB-UniRule"/>
</dbReference>
<keyword evidence="5 6" id="KW-0234">DNA repair</keyword>
<dbReference type="Pfam" id="PF01330">
    <property type="entry name" value="RuvA_N"/>
    <property type="match status" value="1"/>
</dbReference>
<dbReference type="Gene3D" id="1.10.150.20">
    <property type="entry name" value="5' to 3' exonuclease, C-terminal subdomain"/>
    <property type="match status" value="1"/>
</dbReference>
<dbReference type="InterPro" id="IPR010994">
    <property type="entry name" value="RuvA_2-like"/>
</dbReference>
<dbReference type="Gene3D" id="1.10.8.10">
    <property type="entry name" value="DNA helicase RuvA subunit, C-terminal domain"/>
    <property type="match status" value="1"/>
</dbReference>
<dbReference type="SMART" id="SM00278">
    <property type="entry name" value="HhH1"/>
    <property type="match status" value="2"/>
</dbReference>
<evidence type="ECO:0000256" key="6">
    <source>
        <dbReference type="HAMAP-Rule" id="MF_00031"/>
    </source>
</evidence>
<keyword evidence="8" id="KW-0067">ATP-binding</keyword>
<feature type="region of interest" description="Domain I" evidence="6">
    <location>
        <begin position="1"/>
        <end position="64"/>
    </location>
</feature>
<evidence type="ECO:0000256" key="1">
    <source>
        <dbReference type="ARBA" id="ARBA00022490"/>
    </source>
</evidence>
<comment type="function">
    <text evidence="6">The RuvA-RuvB-RuvC complex processes Holliday junction (HJ) DNA during genetic recombination and DNA repair, while the RuvA-RuvB complex plays an important role in the rescue of blocked DNA replication forks via replication fork reversal (RFR). RuvA specifically binds to HJ cruciform DNA, conferring on it an open structure. The RuvB hexamer acts as an ATP-dependent pump, pulling dsDNA into and through the RuvAB complex. HJ branch migration allows RuvC to scan DNA until it finds its consensus sequence, where it cleaves and resolves the cruciform DNA.</text>
</comment>
<dbReference type="GO" id="GO:0048476">
    <property type="term" value="C:Holliday junction resolvase complex"/>
    <property type="evidence" value="ECO:0007669"/>
    <property type="project" value="UniProtKB-UniRule"/>
</dbReference>
<evidence type="ECO:0000256" key="2">
    <source>
        <dbReference type="ARBA" id="ARBA00022763"/>
    </source>
</evidence>
<keyword evidence="8" id="KW-0378">Hydrolase</keyword>
<keyword evidence="8" id="KW-0547">Nucleotide-binding</keyword>
<keyword evidence="3 6" id="KW-0238">DNA-binding</keyword>
<keyword evidence="9" id="KW-1185">Reference proteome</keyword>
<sequence length="198" mass="21935">MFNSIKGIVTAKGLDYIRLENYGIEWDIKTTTVSLSGFPGVDQEAKAFVYLHHKEDQMTLFGFSTVDERTLFLDLISVSGVGPKGALKILSGVSVSRFFEFLETEDVKSLSSLPGLGTKTAQKIILQLKGKLKLETESISAEEQSHKEIIHSLVSMGFEKKQVTKAVAEILKNTEVKKLSGEKQDQEIIRQAIIILST</sequence>
<evidence type="ECO:0000313" key="8">
    <source>
        <dbReference type="EMBL" id="MBB6478830.1"/>
    </source>
</evidence>
<feature type="domain" description="UBA" evidence="7">
    <location>
        <begin position="140"/>
        <end position="176"/>
    </location>
</feature>
<proteinExistence type="inferred from homology"/>
<comment type="subunit">
    <text evidence="6">Homotetramer. Forms an RuvA(8)-RuvB(12)-Holliday junction (HJ) complex. HJ DNA is sandwiched between 2 RuvA tetramers; dsDNA enters through RuvA and exits via RuvB. An RuvB hexamer assembles on each DNA strand where it exits the tetramer. Each RuvB hexamer is contacted by two RuvA subunits (via domain III) on 2 adjacent RuvB subunits; this complex drives branch migration. In the full resolvosome a probable DNA-RuvA(4)-RuvB(12)-RuvC(2) complex forms which resolves the HJ.</text>
</comment>
<reference evidence="8 9" key="1">
    <citation type="submission" date="2020-08" db="EMBL/GenBank/DDBJ databases">
        <title>Genomic Encyclopedia of Type Strains, Phase IV (KMG-IV): sequencing the most valuable type-strain genomes for metagenomic binning, comparative biology and taxonomic classification.</title>
        <authorList>
            <person name="Goeker M."/>
        </authorList>
    </citation>
    <scope>NUCLEOTIDE SEQUENCE [LARGE SCALE GENOMIC DNA]</scope>
    <source>
        <strain evidence="8 9">DSM 2461</strain>
    </source>
</reference>
<dbReference type="GO" id="GO:0009378">
    <property type="term" value="F:four-way junction helicase activity"/>
    <property type="evidence" value="ECO:0007669"/>
    <property type="project" value="InterPro"/>
</dbReference>
<keyword evidence="1 6" id="KW-0963">Cytoplasm</keyword>
<keyword evidence="8" id="KW-0347">Helicase</keyword>
<evidence type="ECO:0000256" key="5">
    <source>
        <dbReference type="ARBA" id="ARBA00023204"/>
    </source>
</evidence>
<dbReference type="HAMAP" id="MF_00031">
    <property type="entry name" value="DNA_HJ_migration_RuvA"/>
    <property type="match status" value="1"/>
</dbReference>
<feature type="region of interest" description="Domain III" evidence="6">
    <location>
        <begin position="144"/>
        <end position="198"/>
    </location>
</feature>
<organism evidence="8 9">
    <name type="scientific">Spirochaeta isovalerica</name>
    <dbReference type="NCBI Taxonomy" id="150"/>
    <lineage>
        <taxon>Bacteria</taxon>
        <taxon>Pseudomonadati</taxon>
        <taxon>Spirochaetota</taxon>
        <taxon>Spirochaetia</taxon>
        <taxon>Spirochaetales</taxon>
        <taxon>Spirochaetaceae</taxon>
        <taxon>Spirochaeta</taxon>
    </lineage>
</organism>
<dbReference type="InterPro" id="IPR000085">
    <property type="entry name" value="RuvA"/>
</dbReference>
<dbReference type="GO" id="GO:0005737">
    <property type="term" value="C:cytoplasm"/>
    <property type="evidence" value="ECO:0007669"/>
    <property type="project" value="UniProtKB-SubCell"/>
</dbReference>
<dbReference type="Proteomes" id="UP000587760">
    <property type="component" value="Unassembled WGS sequence"/>
</dbReference>
<keyword evidence="2 6" id="KW-0227">DNA damage</keyword>
<dbReference type="InterPro" id="IPR013849">
    <property type="entry name" value="DNA_helicase_Holl-junc_RuvA_I"/>
</dbReference>
<dbReference type="InterPro" id="IPR003583">
    <property type="entry name" value="Hlx-hairpin-Hlx_DNA-bd_motif"/>
</dbReference>
<comment type="domain">
    <text evidence="6">Has three domains with a flexible linker between the domains II and III and assumes an 'L' shape. Domain III is highly mobile and contacts RuvB.</text>
</comment>
<dbReference type="PROSITE" id="PS50030">
    <property type="entry name" value="UBA"/>
    <property type="match status" value="1"/>
</dbReference>
<comment type="caution">
    <text evidence="6">Lacks conserved residue(s) required for the propagation of feature annotation.</text>
</comment>
<dbReference type="GO" id="GO:0006310">
    <property type="term" value="P:DNA recombination"/>
    <property type="evidence" value="ECO:0007669"/>
    <property type="project" value="UniProtKB-UniRule"/>
</dbReference>
<dbReference type="GO" id="GO:0005524">
    <property type="term" value="F:ATP binding"/>
    <property type="evidence" value="ECO:0007669"/>
    <property type="project" value="InterPro"/>
</dbReference>
<name>A0A841R710_9SPIO</name>
<evidence type="ECO:0000313" key="9">
    <source>
        <dbReference type="Proteomes" id="UP000587760"/>
    </source>
</evidence>
<comment type="similarity">
    <text evidence="6">Belongs to the RuvA family.</text>
</comment>
<gene>
    <name evidence="6" type="primary">ruvA</name>
    <name evidence="8" type="ORF">HNR50_000463</name>
</gene>
<dbReference type="InterPro" id="IPR015940">
    <property type="entry name" value="UBA"/>
</dbReference>
<evidence type="ECO:0000256" key="3">
    <source>
        <dbReference type="ARBA" id="ARBA00023125"/>
    </source>
</evidence>
<evidence type="ECO:0000256" key="4">
    <source>
        <dbReference type="ARBA" id="ARBA00023172"/>
    </source>
</evidence>
<dbReference type="GO" id="GO:0000400">
    <property type="term" value="F:four-way junction DNA binding"/>
    <property type="evidence" value="ECO:0007669"/>
    <property type="project" value="UniProtKB-UniRule"/>
</dbReference>
<evidence type="ECO:0000259" key="7">
    <source>
        <dbReference type="PROSITE" id="PS50030"/>
    </source>
</evidence>